<dbReference type="HAMAP" id="MF_01302_B">
    <property type="entry name" value="Ribosomal_uS8_B"/>
    <property type="match status" value="1"/>
</dbReference>
<keyword evidence="5 7" id="KW-0687">Ribonucleoprotein</keyword>
<dbReference type="InterPro" id="IPR035987">
    <property type="entry name" value="Ribosomal_uS8_sf"/>
</dbReference>
<name>A0A1G2FCM4_9BACT</name>
<sequence>MTDPISDMLTRIRNAQAVSHETVSIPFSKFKLNLAKILEKEGLVEGVLIQGRKIKKIIEIKLKYKNKKPVINKLKRISKPGQRIYLNKNMIRPIKQGYGLAVISTPEGLITDKEARKRGLGGEVICEVW</sequence>
<dbReference type="GO" id="GO:1990904">
    <property type="term" value="C:ribonucleoprotein complex"/>
    <property type="evidence" value="ECO:0007669"/>
    <property type="project" value="UniProtKB-KW"/>
</dbReference>
<dbReference type="Pfam" id="PF00410">
    <property type="entry name" value="Ribosomal_S8"/>
    <property type="match status" value="1"/>
</dbReference>
<dbReference type="NCBIfam" id="NF001109">
    <property type="entry name" value="PRK00136.1"/>
    <property type="match status" value="1"/>
</dbReference>
<dbReference type="GO" id="GO:0006412">
    <property type="term" value="P:translation"/>
    <property type="evidence" value="ECO:0007669"/>
    <property type="project" value="UniProtKB-UniRule"/>
</dbReference>
<organism evidence="9 10">
    <name type="scientific">Candidatus Portnoybacteria bacterium RIFCSPHIGHO2_01_FULL_40_12b</name>
    <dbReference type="NCBI Taxonomy" id="1801994"/>
    <lineage>
        <taxon>Bacteria</taxon>
        <taxon>Candidatus Portnoyibacteriota</taxon>
    </lineage>
</organism>
<evidence type="ECO:0000256" key="5">
    <source>
        <dbReference type="ARBA" id="ARBA00023274"/>
    </source>
</evidence>
<dbReference type="InterPro" id="IPR000630">
    <property type="entry name" value="Ribosomal_uS8"/>
</dbReference>
<dbReference type="Gene3D" id="3.30.1490.10">
    <property type="match status" value="1"/>
</dbReference>
<dbReference type="Proteomes" id="UP000176974">
    <property type="component" value="Unassembled WGS sequence"/>
</dbReference>
<dbReference type="GO" id="GO:0005737">
    <property type="term" value="C:cytoplasm"/>
    <property type="evidence" value="ECO:0007669"/>
    <property type="project" value="UniProtKB-ARBA"/>
</dbReference>
<gene>
    <name evidence="7" type="primary">rpsH</name>
    <name evidence="9" type="ORF">A2815_02515</name>
</gene>
<evidence type="ECO:0000256" key="6">
    <source>
        <dbReference type="ARBA" id="ARBA00035258"/>
    </source>
</evidence>
<dbReference type="FunFam" id="3.30.1370.30:FF:000002">
    <property type="entry name" value="30S ribosomal protein S8"/>
    <property type="match status" value="1"/>
</dbReference>
<dbReference type="FunFam" id="3.30.1490.10:FF:000001">
    <property type="entry name" value="30S ribosomal protein S8"/>
    <property type="match status" value="1"/>
</dbReference>
<reference evidence="9 10" key="1">
    <citation type="journal article" date="2016" name="Nat. Commun.">
        <title>Thousands of microbial genomes shed light on interconnected biogeochemical processes in an aquifer system.</title>
        <authorList>
            <person name="Anantharaman K."/>
            <person name="Brown C.T."/>
            <person name="Hug L.A."/>
            <person name="Sharon I."/>
            <person name="Castelle C.J."/>
            <person name="Probst A.J."/>
            <person name="Thomas B.C."/>
            <person name="Singh A."/>
            <person name="Wilkins M.J."/>
            <person name="Karaoz U."/>
            <person name="Brodie E.L."/>
            <person name="Williams K.H."/>
            <person name="Hubbard S.S."/>
            <person name="Banfield J.F."/>
        </authorList>
    </citation>
    <scope>NUCLEOTIDE SEQUENCE [LARGE SCALE GENOMIC DNA]</scope>
</reference>
<protein>
    <recommendedName>
        <fullName evidence="6 7">Small ribosomal subunit protein uS8</fullName>
    </recommendedName>
</protein>
<dbReference type="GO" id="GO:0003735">
    <property type="term" value="F:structural constituent of ribosome"/>
    <property type="evidence" value="ECO:0007669"/>
    <property type="project" value="InterPro"/>
</dbReference>
<evidence type="ECO:0000256" key="2">
    <source>
        <dbReference type="ARBA" id="ARBA00022730"/>
    </source>
</evidence>
<keyword evidence="4 7" id="KW-0689">Ribosomal protein</keyword>
<dbReference type="SUPFAM" id="SSF56047">
    <property type="entry name" value="Ribosomal protein S8"/>
    <property type="match status" value="1"/>
</dbReference>
<dbReference type="GO" id="GO:0019843">
    <property type="term" value="F:rRNA binding"/>
    <property type="evidence" value="ECO:0007669"/>
    <property type="project" value="UniProtKB-UniRule"/>
</dbReference>
<evidence type="ECO:0000256" key="1">
    <source>
        <dbReference type="ARBA" id="ARBA00006471"/>
    </source>
</evidence>
<comment type="function">
    <text evidence="7">One of the primary rRNA binding proteins, it binds directly to 16S rRNA central domain where it helps coordinate assembly of the platform of the 30S subunit.</text>
</comment>
<proteinExistence type="inferred from homology"/>
<dbReference type="GO" id="GO:0005840">
    <property type="term" value="C:ribosome"/>
    <property type="evidence" value="ECO:0007669"/>
    <property type="project" value="UniProtKB-KW"/>
</dbReference>
<dbReference type="Gene3D" id="3.30.1370.30">
    <property type="match status" value="1"/>
</dbReference>
<evidence type="ECO:0000313" key="9">
    <source>
        <dbReference type="EMBL" id="OGZ35338.1"/>
    </source>
</evidence>
<dbReference type="InterPro" id="IPR047863">
    <property type="entry name" value="Ribosomal_uS8_CS"/>
</dbReference>
<comment type="subunit">
    <text evidence="7">Part of the 30S ribosomal subunit. Contacts proteins S5 and S12.</text>
</comment>
<dbReference type="PROSITE" id="PS00053">
    <property type="entry name" value="RIBOSOMAL_S8"/>
    <property type="match status" value="1"/>
</dbReference>
<comment type="similarity">
    <text evidence="1 7 8">Belongs to the universal ribosomal protein uS8 family.</text>
</comment>
<evidence type="ECO:0000256" key="8">
    <source>
        <dbReference type="RuleBase" id="RU003660"/>
    </source>
</evidence>
<keyword evidence="2 7" id="KW-0699">rRNA-binding</keyword>
<evidence type="ECO:0000256" key="4">
    <source>
        <dbReference type="ARBA" id="ARBA00022980"/>
    </source>
</evidence>
<dbReference type="AlphaFoldDB" id="A0A1G2FCM4"/>
<accession>A0A1G2FCM4</accession>
<evidence type="ECO:0000256" key="3">
    <source>
        <dbReference type="ARBA" id="ARBA00022884"/>
    </source>
</evidence>
<keyword evidence="3 7" id="KW-0694">RNA-binding</keyword>
<dbReference type="PANTHER" id="PTHR11758">
    <property type="entry name" value="40S RIBOSOMAL PROTEIN S15A"/>
    <property type="match status" value="1"/>
</dbReference>
<comment type="caution">
    <text evidence="9">The sequence shown here is derived from an EMBL/GenBank/DDBJ whole genome shotgun (WGS) entry which is preliminary data.</text>
</comment>
<dbReference type="EMBL" id="MHMY01000012">
    <property type="protein sequence ID" value="OGZ35338.1"/>
    <property type="molecule type" value="Genomic_DNA"/>
</dbReference>
<evidence type="ECO:0000313" key="10">
    <source>
        <dbReference type="Proteomes" id="UP000176974"/>
    </source>
</evidence>
<evidence type="ECO:0000256" key="7">
    <source>
        <dbReference type="HAMAP-Rule" id="MF_01302"/>
    </source>
</evidence>